<keyword evidence="2" id="KW-1185">Reference proteome</keyword>
<protein>
    <submittedName>
        <fullName evidence="1">Uncharacterized protein</fullName>
    </submittedName>
</protein>
<comment type="caution">
    <text evidence="1">The sequence shown here is derived from an EMBL/GenBank/DDBJ whole genome shotgun (WGS) entry which is preliminary data.</text>
</comment>
<proteinExistence type="predicted"/>
<dbReference type="Proteomes" id="UP001138751">
    <property type="component" value="Unassembled WGS sequence"/>
</dbReference>
<dbReference type="EMBL" id="JAAEDM010000111">
    <property type="protein sequence ID" value="MBR0674073.1"/>
    <property type="molecule type" value="Genomic_DNA"/>
</dbReference>
<dbReference type="RefSeq" id="WP_211864499.1">
    <property type="nucleotide sequence ID" value="NZ_JAAEDM010000111.1"/>
</dbReference>
<sequence length="288" mass="29455">MLDAFEARLADLFADRLVGVPDLLAPQRGLPAAAPDSGILPVLRVTGVSAAPLLGDDAPQLRRLPGGLGLRTVLELRGVVAMDLVPAAAITRDAWLRALDALLVAFQAGDVRSGAAFADGSDQGFALRGFRFSDAAQQEDAPGRLRATFAFEGDFWPVRPEEEGPAIAAIPARLVSLPPGVPDDLVARAGGPDLLIPVALDLRALGAGPPRVVARLRGATPPGSLPGDPAGAPPGFTGFPVDAEGIARIVFRPPATLAAPAHAGIQVALAGAGRSTVPLAEIVVRVLP</sequence>
<accession>A0A9X9X3U4</accession>
<evidence type="ECO:0000313" key="2">
    <source>
        <dbReference type="Proteomes" id="UP001138751"/>
    </source>
</evidence>
<organism evidence="1 2">
    <name type="scientific">Neoroseomonas soli</name>
    <dbReference type="NCBI Taxonomy" id="1081025"/>
    <lineage>
        <taxon>Bacteria</taxon>
        <taxon>Pseudomonadati</taxon>
        <taxon>Pseudomonadota</taxon>
        <taxon>Alphaproteobacteria</taxon>
        <taxon>Acetobacterales</taxon>
        <taxon>Acetobacteraceae</taxon>
        <taxon>Neoroseomonas</taxon>
    </lineage>
</organism>
<reference evidence="1" key="2">
    <citation type="journal article" date="2021" name="Syst. Appl. Microbiol.">
        <title>Roseomonas hellenica sp. nov., isolated from roots of wild-growing Alkanna tinctoria.</title>
        <authorList>
            <person name="Rat A."/>
            <person name="Naranjo H.D."/>
            <person name="Lebbe L."/>
            <person name="Cnockaert M."/>
            <person name="Krigas N."/>
            <person name="Grigoriadou K."/>
            <person name="Maloupa E."/>
            <person name="Willems A."/>
        </authorList>
    </citation>
    <scope>NUCLEOTIDE SEQUENCE</scope>
    <source>
        <strain evidence="1">LMG 31231</strain>
    </source>
</reference>
<name>A0A9X9X3U4_9PROT</name>
<dbReference type="AlphaFoldDB" id="A0A9X9X3U4"/>
<gene>
    <name evidence="1" type="ORF">GXW76_23075</name>
</gene>
<reference evidence="1" key="1">
    <citation type="submission" date="2020-01" db="EMBL/GenBank/DDBJ databases">
        <authorList>
            <person name="Rat A."/>
        </authorList>
    </citation>
    <scope>NUCLEOTIDE SEQUENCE</scope>
    <source>
        <strain evidence="1">LMG 31231</strain>
    </source>
</reference>
<evidence type="ECO:0000313" key="1">
    <source>
        <dbReference type="EMBL" id="MBR0674073.1"/>
    </source>
</evidence>